<dbReference type="InterPro" id="IPR052926">
    <property type="entry name" value="Metallo-beta-lactamase_dom"/>
</dbReference>
<reference evidence="2" key="1">
    <citation type="journal article" date="2020" name="mSystems">
        <title>Genome- and Community-Level Interaction Insights into Carbon Utilization and Element Cycling Functions of Hydrothermarchaeota in Hydrothermal Sediment.</title>
        <authorList>
            <person name="Zhou Z."/>
            <person name="Liu Y."/>
            <person name="Xu W."/>
            <person name="Pan J."/>
            <person name="Luo Z.H."/>
            <person name="Li M."/>
        </authorList>
    </citation>
    <scope>NUCLEOTIDE SEQUENCE [LARGE SCALE GENOMIC DNA]</scope>
    <source>
        <strain evidence="2">HyVt-92</strain>
    </source>
</reference>
<proteinExistence type="predicted"/>
<dbReference type="CDD" id="cd07713">
    <property type="entry name" value="DHPS-like_MBL-fold"/>
    <property type="match status" value="1"/>
</dbReference>
<comment type="caution">
    <text evidence="2">The sequence shown here is derived from an EMBL/GenBank/DDBJ whole genome shotgun (WGS) entry which is preliminary data.</text>
</comment>
<dbReference type="Pfam" id="PF00753">
    <property type="entry name" value="Lactamase_B"/>
    <property type="match status" value="1"/>
</dbReference>
<accession>A0A7V5HZZ8</accession>
<dbReference type="InterPro" id="IPR036866">
    <property type="entry name" value="RibonucZ/Hydroxyglut_hydro"/>
</dbReference>
<dbReference type="InterPro" id="IPR001279">
    <property type="entry name" value="Metallo-B-lactamas"/>
</dbReference>
<dbReference type="PANTHER" id="PTHR13754:SF13">
    <property type="entry name" value="METALLO-BETA-LACTAMASE SUPERFAMILY PROTEIN (AFU_ORTHOLOGUE AFUA_3G07630)"/>
    <property type="match status" value="1"/>
</dbReference>
<name>A0A7V5HZZ8_UNCAE</name>
<dbReference type="GO" id="GO:0016740">
    <property type="term" value="F:transferase activity"/>
    <property type="evidence" value="ECO:0007669"/>
    <property type="project" value="TreeGrafter"/>
</dbReference>
<evidence type="ECO:0000313" key="2">
    <source>
        <dbReference type="EMBL" id="HHF99020.1"/>
    </source>
</evidence>
<gene>
    <name evidence="2" type="ORF">ENL39_06005</name>
</gene>
<dbReference type="Gene3D" id="3.60.15.10">
    <property type="entry name" value="Ribonuclease Z/Hydroxyacylglutathione hydrolase-like"/>
    <property type="match status" value="1"/>
</dbReference>
<evidence type="ECO:0000259" key="1">
    <source>
        <dbReference type="SMART" id="SM00849"/>
    </source>
</evidence>
<dbReference type="SUPFAM" id="SSF56281">
    <property type="entry name" value="Metallo-hydrolase/oxidoreductase"/>
    <property type="match status" value="1"/>
</dbReference>
<dbReference type="EMBL" id="DRTT01000164">
    <property type="protein sequence ID" value="HHF99020.1"/>
    <property type="molecule type" value="Genomic_DNA"/>
</dbReference>
<sequence>MLHNIKITILCDNIVEKSSLLAEHGFSVLIETEKIKILFDTGQGLCLRHNAKVLNVNLTSIDKVVVSHAHYDHTGGIKEILKKNPKIPIHAHPDIFNPKYKKSPNGKMDYIGIPKFLLKSKSSFNFVLNEGPFHLTKDILLTGKIPRETAFERTNEDFYIKTDKGYIEDDLKDDQALVINTNSGLVLILGCAHSGLINTLNYAVKLTGKNNFHLVLGGTHLKNANNQRIKKTAALLSSFQIEKIVLSHCTGIQAFINLHHVLGDKVSIGKVGESFTVPTNRP</sequence>
<dbReference type="AlphaFoldDB" id="A0A7V5HZZ8"/>
<feature type="domain" description="Metallo-beta-lactamase" evidence="1">
    <location>
        <begin position="24"/>
        <end position="193"/>
    </location>
</feature>
<organism evidence="2">
    <name type="scientific">Aerophobetes bacterium</name>
    <dbReference type="NCBI Taxonomy" id="2030807"/>
    <lineage>
        <taxon>Bacteria</taxon>
        <taxon>Candidatus Aerophobota</taxon>
    </lineage>
</organism>
<protein>
    <submittedName>
        <fullName evidence="2">MBL fold metallo-hydrolase</fullName>
    </submittedName>
</protein>
<dbReference type="PANTHER" id="PTHR13754">
    <property type="entry name" value="METALLO-BETA-LACTAMASE SUPERFAMILY PROTEIN"/>
    <property type="match status" value="1"/>
</dbReference>
<dbReference type="Proteomes" id="UP000886070">
    <property type="component" value="Unassembled WGS sequence"/>
</dbReference>
<dbReference type="InterPro" id="IPR041712">
    <property type="entry name" value="DHPS-like_MBL-fold"/>
</dbReference>
<dbReference type="SMART" id="SM00849">
    <property type="entry name" value="Lactamase_B"/>
    <property type="match status" value="1"/>
</dbReference>